<evidence type="ECO:0000313" key="1">
    <source>
        <dbReference type="Proteomes" id="UP000093561"/>
    </source>
</evidence>
<protein>
    <submittedName>
        <fullName evidence="2">Uncharacterized protein</fullName>
    </submittedName>
</protein>
<dbReference type="WBParaSite" id="mrna-Wban_03896">
    <property type="protein sequence ID" value="mrna-Wban_03896"/>
    <property type="gene ID" value="Wban_03896"/>
</dbReference>
<accession>A0AAF5PQ18</accession>
<dbReference type="AlphaFoldDB" id="A0AAF5PQ18"/>
<dbReference type="Proteomes" id="UP000093561">
    <property type="component" value="Unassembled WGS sequence"/>
</dbReference>
<proteinExistence type="predicted"/>
<reference evidence="1" key="1">
    <citation type="submission" date="2015-03" db="EMBL/GenBank/DDBJ databases">
        <title>Wuchereria bancrofti Genome Sequencing Papua New Guinea Strain.</title>
        <authorList>
            <person name="Small S.T."/>
            <person name="Serre D."/>
            <person name="Zimmerman P.A."/>
        </authorList>
    </citation>
    <scope>NUCLEOTIDE SEQUENCE [LARGE SCALE GENOMIC DNA]</scope>
    <source>
        <strain evidence="1">pt0022</strain>
    </source>
</reference>
<organism evidence="1 2">
    <name type="scientific">Wuchereria bancrofti</name>
    <dbReference type="NCBI Taxonomy" id="6293"/>
    <lineage>
        <taxon>Eukaryota</taxon>
        <taxon>Metazoa</taxon>
        <taxon>Ecdysozoa</taxon>
        <taxon>Nematoda</taxon>
        <taxon>Chromadorea</taxon>
        <taxon>Rhabditida</taxon>
        <taxon>Spirurina</taxon>
        <taxon>Spiruromorpha</taxon>
        <taxon>Filarioidea</taxon>
        <taxon>Onchocercidae</taxon>
        <taxon>Wuchereria</taxon>
    </lineage>
</organism>
<reference evidence="1" key="2">
    <citation type="journal article" date="2016" name="Mol. Ecol.">
        <title>Population genomics of the filarial nematode parasite Wuchereria bancrofti from mosquitoes.</title>
        <authorList>
            <person name="Small S.T."/>
            <person name="Reimer L.J."/>
            <person name="Tisch D.J."/>
            <person name="King C.L."/>
            <person name="Christensen B.M."/>
            <person name="Siba P.M."/>
            <person name="Kazura J.W."/>
            <person name="Serre D."/>
            <person name="Zimmerman P.A."/>
        </authorList>
    </citation>
    <scope>NUCLEOTIDE SEQUENCE</scope>
    <source>
        <strain evidence="1">pt0022</strain>
    </source>
</reference>
<sequence>MSTVEVMEEFQRNNTEKLIINKQVGDSITSISYAILRSSYNNNARHTICMVSYEIKKVYWAEVHDNFSNDDLF</sequence>
<evidence type="ECO:0000313" key="2">
    <source>
        <dbReference type="WBParaSite" id="mrna-Wban_03896"/>
    </source>
</evidence>
<reference evidence="2" key="3">
    <citation type="submission" date="2024-02" db="UniProtKB">
        <authorList>
            <consortium name="WormBaseParasite"/>
        </authorList>
    </citation>
    <scope>IDENTIFICATION</scope>
    <source>
        <strain evidence="2">pt0022</strain>
    </source>
</reference>
<name>A0AAF5PQ18_WUCBA</name>